<dbReference type="Proteomes" id="UP001196870">
    <property type="component" value="Unassembled WGS sequence"/>
</dbReference>
<dbReference type="Pfam" id="PF02661">
    <property type="entry name" value="Fic"/>
    <property type="match status" value="1"/>
</dbReference>
<keyword evidence="3" id="KW-1185">Reference proteome</keyword>
<protein>
    <submittedName>
        <fullName evidence="2">Cell filamentation protein Fic</fullName>
    </submittedName>
</protein>
<organism evidence="2 3">
    <name type="scientific">Plastoroseomonas hellenica</name>
    <dbReference type="NCBI Taxonomy" id="2687306"/>
    <lineage>
        <taxon>Bacteria</taxon>
        <taxon>Pseudomonadati</taxon>
        <taxon>Pseudomonadota</taxon>
        <taxon>Alphaproteobacteria</taxon>
        <taxon>Acetobacterales</taxon>
        <taxon>Acetobacteraceae</taxon>
        <taxon>Plastoroseomonas</taxon>
    </lineage>
</organism>
<dbReference type="InterPro" id="IPR003812">
    <property type="entry name" value="Fido"/>
</dbReference>
<comment type="caution">
    <text evidence="2">The sequence shown here is derived from an EMBL/GenBank/DDBJ whole genome shotgun (WGS) entry which is preliminary data.</text>
</comment>
<reference evidence="3" key="1">
    <citation type="journal article" date="2021" name="Syst. Appl. Microbiol.">
        <title>Roseomonas hellenica sp. nov., isolated from roots of wild-growing Alkanna tinctoria.</title>
        <authorList>
            <person name="Rat A."/>
            <person name="Naranjo H.D."/>
            <person name="Lebbe L."/>
            <person name="Cnockaert M."/>
            <person name="Krigas N."/>
            <person name="Grigoriadou K."/>
            <person name="Maloupa E."/>
            <person name="Willems A."/>
        </authorList>
    </citation>
    <scope>NUCLEOTIDE SEQUENCE [LARGE SCALE GENOMIC DNA]</scope>
    <source>
        <strain evidence="3">LMG 31523</strain>
    </source>
</reference>
<dbReference type="PANTHER" id="PTHR13504">
    <property type="entry name" value="FIDO DOMAIN-CONTAINING PROTEIN DDB_G0283145"/>
    <property type="match status" value="1"/>
</dbReference>
<dbReference type="PANTHER" id="PTHR13504:SF38">
    <property type="entry name" value="FIDO DOMAIN-CONTAINING PROTEIN"/>
    <property type="match status" value="1"/>
</dbReference>
<evidence type="ECO:0000313" key="3">
    <source>
        <dbReference type="Proteomes" id="UP001196870"/>
    </source>
</evidence>
<name>A0ABS5EWH0_9PROT</name>
<feature type="domain" description="Fido" evidence="1">
    <location>
        <begin position="245"/>
        <end position="387"/>
    </location>
</feature>
<dbReference type="InterPro" id="IPR040198">
    <property type="entry name" value="Fido_containing"/>
</dbReference>
<evidence type="ECO:0000313" key="2">
    <source>
        <dbReference type="EMBL" id="MBR0664651.1"/>
    </source>
</evidence>
<dbReference type="EMBL" id="JAAGBB010000010">
    <property type="protein sequence ID" value="MBR0664651.1"/>
    <property type="molecule type" value="Genomic_DNA"/>
</dbReference>
<accession>A0ABS5EWH0</accession>
<proteinExistence type="predicted"/>
<dbReference type="RefSeq" id="WP_211852320.1">
    <property type="nucleotide sequence ID" value="NZ_JAAGBB010000010.1"/>
</dbReference>
<dbReference type="Gene3D" id="1.10.3290.10">
    <property type="entry name" value="Fido-like domain"/>
    <property type="match status" value="1"/>
</dbReference>
<gene>
    <name evidence="2" type="ORF">GXW71_09835</name>
</gene>
<evidence type="ECO:0000259" key="1">
    <source>
        <dbReference type="PROSITE" id="PS51459"/>
    </source>
</evidence>
<dbReference type="SUPFAM" id="SSF140931">
    <property type="entry name" value="Fic-like"/>
    <property type="match status" value="1"/>
</dbReference>
<sequence>MAPADEGVPVGQGALITKFGLRRPMPAVLSRVALGARRSVTEDGRTIERYPTGYMPEETLIGHLRFALRYEPTDLGVLADVFRIPDAAGEIETWVRSEPTGAYARRAWFFYEWLTGKRLELPDAGAVAYVDALDTSLHVTAKGSPSRRHKVVDNIPGRPGFALMVRRTPRLEGFRAEDLAGEARRIVEGCDPDILARAVNYLYTKETKSSFAIEHERATGQRAERFVTALRAVKSFAPTDAKSLITLQNIIVDHRYAATAFRDFQNFVGETIGGYREVVHFICPRPEDVESLMADWAAMTERLKGTTDPIVAAALIAFSFVFIHPFEDGNGRIHRFLIHHVLATEDFTPPGLLFPVSAAIVREVGEYDTALEGFSRTIMPFIDWHWTSDKEIVVENDTHNLYRYFDATTLTEYLYSKVAATIRKDLREELEFVALYDAALSAVQDIVDMPDRRASLLVRLCLQNGGRLSQAKREAFNEIEDQELLRMEQAIQAVMAEKDGSAAANVDGRRQPPTF</sequence>
<dbReference type="InterPro" id="IPR036597">
    <property type="entry name" value="Fido-like_dom_sf"/>
</dbReference>
<dbReference type="PROSITE" id="PS51459">
    <property type="entry name" value="FIDO"/>
    <property type="match status" value="1"/>
</dbReference>